<dbReference type="Pfam" id="PF00593">
    <property type="entry name" value="TonB_dep_Rec_b-barrel"/>
    <property type="match status" value="1"/>
</dbReference>
<feature type="domain" description="TonB-dependent receptor plug" evidence="2">
    <location>
        <begin position="23"/>
        <end position="129"/>
    </location>
</feature>
<dbReference type="InterPro" id="IPR039426">
    <property type="entry name" value="TonB-dep_rcpt-like"/>
</dbReference>
<evidence type="ECO:0000313" key="3">
    <source>
        <dbReference type="EMBL" id="DAF45139.1"/>
    </source>
</evidence>
<reference evidence="3" key="1">
    <citation type="journal article" date="2021" name="Proc. Natl. Acad. Sci. U.S.A.">
        <title>A Catalog of Tens of Thousands of Viruses from Human Metagenomes Reveals Hidden Associations with Chronic Diseases.</title>
        <authorList>
            <person name="Tisza M.J."/>
            <person name="Buck C.B."/>
        </authorList>
    </citation>
    <scope>NUCLEOTIDE SEQUENCE</scope>
    <source>
        <strain evidence="3">CtBLh2</strain>
    </source>
</reference>
<dbReference type="FunFam" id="2.170.130.10:FF:000003">
    <property type="entry name" value="SusC/RagA family TonB-linked outer membrane protein"/>
    <property type="match status" value="1"/>
</dbReference>
<dbReference type="InterPro" id="IPR023996">
    <property type="entry name" value="TonB-dep_OMP_SusC/RagA"/>
</dbReference>
<organism evidence="3">
    <name type="scientific">Siphoviridae sp. ctBLh2</name>
    <dbReference type="NCBI Taxonomy" id="2827803"/>
    <lineage>
        <taxon>Viruses</taxon>
        <taxon>Duplodnaviria</taxon>
        <taxon>Heunggongvirae</taxon>
        <taxon>Uroviricota</taxon>
        <taxon>Caudoviricetes</taxon>
    </lineage>
</organism>
<dbReference type="Gene3D" id="2.170.130.10">
    <property type="entry name" value="TonB-dependent receptor, plug domain"/>
    <property type="match status" value="1"/>
</dbReference>
<name>A0A8S5S2T8_9CAUD</name>
<dbReference type="InterPro" id="IPR012910">
    <property type="entry name" value="Plug_dom"/>
</dbReference>
<proteinExistence type="predicted"/>
<dbReference type="SUPFAM" id="SSF56935">
    <property type="entry name" value="Porins"/>
    <property type="match status" value="1"/>
</dbReference>
<evidence type="ECO:0000259" key="1">
    <source>
        <dbReference type="Pfam" id="PF00593"/>
    </source>
</evidence>
<dbReference type="EMBL" id="BK032514">
    <property type="protein sequence ID" value="DAF45139.1"/>
    <property type="molecule type" value="Genomic_DNA"/>
</dbReference>
<dbReference type="PROSITE" id="PS52016">
    <property type="entry name" value="TONB_DEPENDENT_REC_3"/>
    <property type="match status" value="1"/>
</dbReference>
<dbReference type="NCBIfam" id="TIGR04057">
    <property type="entry name" value="SusC_RagA_signa"/>
    <property type="match status" value="1"/>
</dbReference>
<dbReference type="InterPro" id="IPR023997">
    <property type="entry name" value="TonB-dep_OMP_SusC/RagA_CS"/>
</dbReference>
<sequence>MQSDSQALEDVVVIAYGVRKKGTIAGSVSTVKAEKIESTPTAAFDQALQGQVPGLTVLSNSGEPSEATIMTIRGTNSINSGTEPLFVLDGVVISSSDFNMINPADIENLSVLKDAASTSIYGARAANGVVVITTKRGRMNDHPVINYRMQLGFSQIAHGNWDLMNTSERIQYEKEIGLTDGKDYNLLSKTDVNWLEAVFNDSAMLQSYELSVSGANDRTNYYVSGGYYSQEGIAPGSAFDRYSIRANVEQRAAKWLKVGTNTMLNYQDIELAQSGEYTVVTPISAARFMLPYWNPYRSDGSLASIEDGSWKGDGQNPLEWIENNPVSYKKYKVLSSLFAEATPIEGLTIRSQFSVDFSHATGFGQSMPEYLPNLEQGTASRNTSDALTLQVSNTINYRFDVNDKHSFNFMVGQDGTNYHYESFGVTTRGQNNNKLTNIGTGTYAASWEDTPADDYGLLSFFGRGEYNYDNRYFAEFAVRADASSRFGASNRWGVFGSVGFMWNLRNERFMQDAADWLTNAQINISTGTAGNSSIPNYEHLALVSGGADYVGTAGIAPTSQGNEDLSWESTWTTNLGLHFGFWNRLNIDFELYNKKTTNMLMYVPKSYSDNGFGNRWDNVGAMVNRGFEISLSGAVVATENFSWSLNANVSYNKNKLTELYNGVQEYELSSSSLKYVVGHDVSEFYINRFAGVNPANGDALWYTKDGELTNELRDEDKVMIGKTFEAPWQGGFGTTLSWKGLSLSAQFSWLADRWMINNDRYFDESNGRFASYNQSKRLLNRWKQPGDITDIPRHGVYTEFDSRLLEDASFLRLKNLMLSYSFPKGLLRKTGFLSGVRIYAQAQNLLTFTKFSGLDPEAVGNMYAAEYPMSRQFTFGLDLTF</sequence>
<dbReference type="Pfam" id="PF07715">
    <property type="entry name" value="Plug"/>
    <property type="match status" value="1"/>
</dbReference>
<dbReference type="InterPro" id="IPR037066">
    <property type="entry name" value="Plug_dom_sf"/>
</dbReference>
<dbReference type="NCBIfam" id="TIGR04056">
    <property type="entry name" value="OMP_RagA_SusC"/>
    <property type="match status" value="1"/>
</dbReference>
<dbReference type="InterPro" id="IPR000531">
    <property type="entry name" value="Beta-barrel_TonB"/>
</dbReference>
<protein>
    <submittedName>
        <fullName evidence="3">TonB-linked outer membrane protein, SusC/RagA family</fullName>
    </submittedName>
</protein>
<feature type="domain" description="TonB-dependent receptor-like beta-barrel" evidence="1">
    <location>
        <begin position="349"/>
        <end position="845"/>
    </location>
</feature>
<accession>A0A8S5S2T8</accession>
<evidence type="ECO:0000259" key="2">
    <source>
        <dbReference type="Pfam" id="PF07715"/>
    </source>
</evidence>